<evidence type="ECO:0000256" key="2">
    <source>
        <dbReference type="SAM" id="Phobius"/>
    </source>
</evidence>
<organism evidence="3 4">
    <name type="scientific">Streptomyces pseudovenezuelae</name>
    <dbReference type="NCBI Taxonomy" id="67350"/>
    <lineage>
        <taxon>Bacteria</taxon>
        <taxon>Bacillati</taxon>
        <taxon>Actinomycetota</taxon>
        <taxon>Actinomycetes</taxon>
        <taxon>Kitasatosporales</taxon>
        <taxon>Streptomycetaceae</taxon>
        <taxon>Streptomyces</taxon>
        <taxon>Streptomyces aurantiacus group</taxon>
    </lineage>
</organism>
<protein>
    <submittedName>
        <fullName evidence="3">Uncharacterized protein</fullName>
    </submittedName>
</protein>
<keyword evidence="4" id="KW-1185">Reference proteome</keyword>
<feature type="region of interest" description="Disordered" evidence="1">
    <location>
        <begin position="62"/>
        <end position="105"/>
    </location>
</feature>
<feature type="compositionally biased region" description="Polar residues" evidence="1">
    <location>
        <begin position="125"/>
        <end position="139"/>
    </location>
</feature>
<dbReference type="Proteomes" id="UP001432168">
    <property type="component" value="Chromosome"/>
</dbReference>
<sequence length="299" mass="30275">MVQSTQEDQMDYCSSCRRHLNGALACPGCGAYAPDIAPPAHLYATTGTASAAWDEAPKWHDAGLHEEPATDPAVPSEDVSDAPVAAEGRAARRRQRARWKKNQRKAVVATAVALVGGGLTVSAMNQQSATRTQASTSPDNRAMGVAELPTSDDGLPAGTPAKAQQASTTTPSTRAGSHRRTVESASTTTRSSVHTDSAASPTPTATTASRSQSRGTLSTSAAAGTDTGTTGTTTTTSGSNGTTTDQTSSSSTAADSTTTTNTDSNTSSNSGSSQTSQTTTSSSASDPSGLCVLNLLCIN</sequence>
<dbReference type="EMBL" id="CP109011">
    <property type="protein sequence ID" value="WUT47829.1"/>
    <property type="molecule type" value="Genomic_DNA"/>
</dbReference>
<feature type="compositionally biased region" description="Low complexity" evidence="1">
    <location>
        <begin position="218"/>
        <end position="285"/>
    </location>
</feature>
<evidence type="ECO:0000313" key="3">
    <source>
        <dbReference type="EMBL" id="WUT47829.1"/>
    </source>
</evidence>
<keyword evidence="2" id="KW-0812">Transmembrane</keyword>
<name>A0ABZ1X6Z3_9ACTN</name>
<feature type="region of interest" description="Disordered" evidence="1">
    <location>
        <begin position="125"/>
        <end position="287"/>
    </location>
</feature>
<reference evidence="3" key="1">
    <citation type="submission" date="2022-10" db="EMBL/GenBank/DDBJ databases">
        <title>The complete genomes of actinobacterial strains from the NBC collection.</title>
        <authorList>
            <person name="Joergensen T.S."/>
            <person name="Alvarez Arevalo M."/>
            <person name="Sterndorff E.B."/>
            <person name="Faurdal D."/>
            <person name="Vuksanovic O."/>
            <person name="Mourched A.-S."/>
            <person name="Charusanti P."/>
            <person name="Shaw S."/>
            <person name="Blin K."/>
            <person name="Weber T."/>
        </authorList>
    </citation>
    <scope>NUCLEOTIDE SEQUENCE</scope>
    <source>
        <strain evidence="3">NBC_00686</strain>
    </source>
</reference>
<feature type="compositionally biased region" description="Low complexity" evidence="1">
    <location>
        <begin position="197"/>
        <end position="211"/>
    </location>
</feature>
<accession>A0ABZ1X6Z3</accession>
<feature type="compositionally biased region" description="Polar residues" evidence="1">
    <location>
        <begin position="183"/>
        <end position="195"/>
    </location>
</feature>
<feature type="transmembrane region" description="Helical" evidence="2">
    <location>
        <begin position="106"/>
        <end position="124"/>
    </location>
</feature>
<dbReference type="RefSeq" id="WP_329270336.1">
    <property type="nucleotide sequence ID" value="NZ_CP109011.1"/>
</dbReference>
<proteinExistence type="predicted"/>
<feature type="compositionally biased region" description="Polar residues" evidence="1">
    <location>
        <begin position="162"/>
        <end position="175"/>
    </location>
</feature>
<evidence type="ECO:0000313" key="4">
    <source>
        <dbReference type="Proteomes" id="UP001432168"/>
    </source>
</evidence>
<keyword evidence="2" id="KW-1133">Transmembrane helix</keyword>
<gene>
    <name evidence="3" type="ORF">OG929_38390</name>
</gene>
<feature type="compositionally biased region" description="Basic residues" evidence="1">
    <location>
        <begin position="91"/>
        <end position="104"/>
    </location>
</feature>
<evidence type="ECO:0000256" key="1">
    <source>
        <dbReference type="SAM" id="MobiDB-lite"/>
    </source>
</evidence>
<keyword evidence="2" id="KW-0472">Membrane</keyword>